<name>A0ABV1R937_9HYPH</name>
<accession>A0ABV1R937</accession>
<dbReference type="Gene3D" id="3.10.450.530">
    <property type="entry name" value="Ribonuclease toxin, BrnT, of type II toxin-antitoxin system"/>
    <property type="match status" value="1"/>
</dbReference>
<protein>
    <submittedName>
        <fullName evidence="1">BrnT family toxin</fullName>
    </submittedName>
</protein>
<dbReference type="GeneID" id="90833794"/>
<comment type="caution">
    <text evidence="1">The sequence shown here is derived from an EMBL/GenBank/DDBJ whole genome shotgun (WGS) entry which is preliminary data.</text>
</comment>
<evidence type="ECO:0000313" key="1">
    <source>
        <dbReference type="EMBL" id="MER2291363.1"/>
    </source>
</evidence>
<reference evidence="1" key="1">
    <citation type="submission" date="2024-06" db="EMBL/GenBank/DDBJ databases">
        <authorList>
            <person name="Campbell A.G."/>
        </authorList>
    </citation>
    <scope>NUCLEOTIDE SEQUENCE</scope>
    <source>
        <strain evidence="1">EM17</strain>
    </source>
</reference>
<dbReference type="InterPro" id="IPR007460">
    <property type="entry name" value="BrnT_toxin"/>
</dbReference>
<evidence type="ECO:0000313" key="2">
    <source>
        <dbReference type="Proteomes" id="UP001432995"/>
    </source>
</evidence>
<proteinExistence type="predicted"/>
<dbReference type="EMBL" id="JBELQD010000044">
    <property type="protein sequence ID" value="MER2291363.1"/>
    <property type="molecule type" value="Genomic_DNA"/>
</dbReference>
<organism evidence="1 2">
    <name type="scientific">Methylobacterium brachiatum</name>
    <dbReference type="NCBI Taxonomy" id="269660"/>
    <lineage>
        <taxon>Bacteria</taxon>
        <taxon>Pseudomonadati</taxon>
        <taxon>Pseudomonadota</taxon>
        <taxon>Alphaproteobacteria</taxon>
        <taxon>Hyphomicrobiales</taxon>
        <taxon>Methylobacteriaceae</taxon>
        <taxon>Methylobacterium</taxon>
    </lineage>
</organism>
<dbReference type="RefSeq" id="WP_007562537.1">
    <property type="nucleotide sequence ID" value="NZ_CP033231.1"/>
</dbReference>
<dbReference type="Proteomes" id="UP001432995">
    <property type="component" value="Unassembled WGS sequence"/>
</dbReference>
<sequence length="92" mass="10502">MVWDERKRAINLRPEPEGHGLDFVDARDRFEWDSAVIVPTYPGPDGRPRFIAIGWLDEHLRALVFSPLGTEAVTAISLRPASRKERSLYDQA</sequence>
<dbReference type="Pfam" id="PF04365">
    <property type="entry name" value="BrnT_toxin"/>
    <property type="match status" value="1"/>
</dbReference>
<dbReference type="InterPro" id="IPR038573">
    <property type="entry name" value="BrnT_sf"/>
</dbReference>
<gene>
    <name evidence="1" type="ORF">ABS770_24215</name>
</gene>
<keyword evidence="2" id="KW-1185">Reference proteome</keyword>